<reference evidence="11" key="1">
    <citation type="submission" date="2021-03" db="EMBL/GenBank/DDBJ databases">
        <title>Acanthopleuribacteraceae sp. M133.</title>
        <authorList>
            <person name="Wang G."/>
        </authorList>
    </citation>
    <scope>NUCLEOTIDE SEQUENCE</scope>
    <source>
        <strain evidence="11">M133</strain>
    </source>
</reference>
<keyword evidence="5" id="KW-0227">DNA damage</keyword>
<dbReference type="GO" id="GO:0008270">
    <property type="term" value="F:zinc ion binding"/>
    <property type="evidence" value="ECO:0007669"/>
    <property type="project" value="InterPro"/>
</dbReference>
<evidence type="ECO:0000259" key="10">
    <source>
        <dbReference type="PROSITE" id="PS01124"/>
    </source>
</evidence>
<dbReference type="SUPFAM" id="SSF57884">
    <property type="entry name" value="Ada DNA repair protein, N-terminal domain (N-Ada 10)"/>
    <property type="match status" value="1"/>
</dbReference>
<gene>
    <name evidence="11" type="ORF">J3U87_14560</name>
</gene>
<dbReference type="GO" id="GO:0003700">
    <property type="term" value="F:DNA-binding transcription factor activity"/>
    <property type="evidence" value="ECO:0007669"/>
    <property type="project" value="InterPro"/>
</dbReference>
<evidence type="ECO:0000256" key="5">
    <source>
        <dbReference type="ARBA" id="ARBA00022763"/>
    </source>
</evidence>
<evidence type="ECO:0000256" key="2">
    <source>
        <dbReference type="ARBA" id="ARBA00001947"/>
    </source>
</evidence>
<dbReference type="InterPro" id="IPR051912">
    <property type="entry name" value="Alkylbase_DNA_Glycosylase/TA"/>
</dbReference>
<dbReference type="Pfam" id="PF02805">
    <property type="entry name" value="Ada_Zn_binding"/>
    <property type="match status" value="1"/>
</dbReference>
<comment type="cofactor">
    <cofactor evidence="2">
        <name>Zn(2+)</name>
        <dbReference type="ChEBI" id="CHEBI:29105"/>
    </cofactor>
</comment>
<evidence type="ECO:0000256" key="6">
    <source>
        <dbReference type="ARBA" id="ARBA00023015"/>
    </source>
</evidence>
<dbReference type="EC" id="3.2.2.21" evidence="3"/>
<dbReference type="InterPro" id="IPR011257">
    <property type="entry name" value="DNA_glycosylase"/>
</dbReference>
<dbReference type="InterPro" id="IPR010316">
    <property type="entry name" value="AlkA_N"/>
</dbReference>
<dbReference type="SUPFAM" id="SSF46689">
    <property type="entry name" value="Homeodomain-like"/>
    <property type="match status" value="1"/>
</dbReference>
<dbReference type="GO" id="GO:0032131">
    <property type="term" value="F:alkylated DNA binding"/>
    <property type="evidence" value="ECO:0007669"/>
    <property type="project" value="TreeGrafter"/>
</dbReference>
<accession>A0A8A4TW12</accession>
<dbReference type="PANTHER" id="PTHR43003">
    <property type="entry name" value="DNA-3-METHYLADENINE GLYCOSYLASE"/>
    <property type="match status" value="1"/>
</dbReference>
<dbReference type="Gene3D" id="1.10.1670.10">
    <property type="entry name" value="Helix-hairpin-Helix base-excision DNA repair enzymes (C-terminal)"/>
    <property type="match status" value="1"/>
</dbReference>
<keyword evidence="4" id="KW-0489">Methyltransferase</keyword>
<sequence>MTMFTREYMLTHAAMRDKNCDGKFITGVHSTGIYCLPSCPARNPKAENIRFYRTEREAKKAGLRACKRCKPDDFYRGYDEDLDLVRELMARVRKEPQKYPTAAAMTRSSGIGNTKLNQLFRKHYHRTPAEYLAQTKIQAAAELLDQPGAGVLDAALGAGFENSSTFHLQFKRTMFLSPGKYKNLGADNSFTLSLPEDYRAPEIVAYLTRDPTESDNRLTDKGMAKAFEFEGTPAVMYLDFGNGEVQVRLEGMAPNRANMRFAHRIGLRLLGLQMDPKPFLTRIQSEPKLAPLIVGREGLRVPQTLDFFEGLVWTIVGQQINLNFAYRLRSTLIERWGKPSVDGLHTHPSPQAIANLDYADLTGLQFSKRKAEYLIDTARLVVEGKLRPERWEHAGAGEIEKELCAIRGIGSWTARYLLLRCFGFADSFPLGDAGLAAALQSYFSLEKKPDRETCTTLMEPFSPYRGLASFYLWQYLKERTGKTTASPIPWNRGKTA</sequence>
<dbReference type="KEGG" id="scor:J3U87_14560"/>
<evidence type="ECO:0000313" key="12">
    <source>
        <dbReference type="Proteomes" id="UP000663929"/>
    </source>
</evidence>
<keyword evidence="4" id="KW-0808">Transferase</keyword>
<dbReference type="CDD" id="cd00056">
    <property type="entry name" value="ENDO3c"/>
    <property type="match status" value="1"/>
</dbReference>
<keyword evidence="12" id="KW-1185">Reference proteome</keyword>
<dbReference type="GO" id="GO:0008168">
    <property type="term" value="F:methyltransferase activity"/>
    <property type="evidence" value="ECO:0007669"/>
    <property type="project" value="UniProtKB-KW"/>
</dbReference>
<evidence type="ECO:0000313" key="11">
    <source>
        <dbReference type="EMBL" id="QTD53673.1"/>
    </source>
</evidence>
<dbReference type="PANTHER" id="PTHR43003:SF12">
    <property type="entry name" value="DNA-3-METHYLADENINE GLYCOSYLASE"/>
    <property type="match status" value="1"/>
</dbReference>
<dbReference type="GO" id="GO:0008725">
    <property type="term" value="F:DNA-3-methyladenine glycosylase activity"/>
    <property type="evidence" value="ECO:0007669"/>
    <property type="project" value="TreeGrafter"/>
</dbReference>
<evidence type="ECO:0000256" key="8">
    <source>
        <dbReference type="ARBA" id="ARBA00023163"/>
    </source>
</evidence>
<evidence type="ECO:0000256" key="9">
    <source>
        <dbReference type="ARBA" id="ARBA00023204"/>
    </source>
</evidence>
<dbReference type="GO" id="GO:0006307">
    <property type="term" value="P:DNA alkylation repair"/>
    <property type="evidence" value="ECO:0007669"/>
    <property type="project" value="TreeGrafter"/>
</dbReference>
<dbReference type="Pfam" id="PF00730">
    <property type="entry name" value="HhH-GPD"/>
    <property type="match status" value="1"/>
</dbReference>
<dbReference type="SMART" id="SM00342">
    <property type="entry name" value="HTH_ARAC"/>
    <property type="match status" value="1"/>
</dbReference>
<dbReference type="GO" id="GO:0032993">
    <property type="term" value="C:protein-DNA complex"/>
    <property type="evidence" value="ECO:0007669"/>
    <property type="project" value="TreeGrafter"/>
</dbReference>
<proteinExistence type="predicted"/>
<dbReference type="Pfam" id="PF12833">
    <property type="entry name" value="HTH_18"/>
    <property type="match status" value="1"/>
</dbReference>
<dbReference type="GO" id="GO:0005737">
    <property type="term" value="C:cytoplasm"/>
    <property type="evidence" value="ECO:0007669"/>
    <property type="project" value="TreeGrafter"/>
</dbReference>
<dbReference type="PROSITE" id="PS01124">
    <property type="entry name" value="HTH_ARAC_FAMILY_2"/>
    <property type="match status" value="1"/>
</dbReference>
<dbReference type="InterPro" id="IPR018060">
    <property type="entry name" value="HTH_AraC"/>
</dbReference>
<dbReference type="InterPro" id="IPR009057">
    <property type="entry name" value="Homeodomain-like_sf"/>
</dbReference>
<dbReference type="SMART" id="SM01009">
    <property type="entry name" value="AlkA_N"/>
    <property type="match status" value="1"/>
</dbReference>
<protein>
    <recommendedName>
        <fullName evidence="3">DNA-3-methyladenine glycosylase II</fullName>
        <ecNumber evidence="3">3.2.2.21</ecNumber>
    </recommendedName>
</protein>
<dbReference type="Gene3D" id="1.10.10.60">
    <property type="entry name" value="Homeodomain-like"/>
    <property type="match status" value="1"/>
</dbReference>
<keyword evidence="6" id="KW-0805">Transcription regulation</keyword>
<dbReference type="GO" id="GO:0006285">
    <property type="term" value="P:base-excision repair, AP site formation"/>
    <property type="evidence" value="ECO:0007669"/>
    <property type="project" value="TreeGrafter"/>
</dbReference>
<name>A0A8A4TW12_SULCO</name>
<organism evidence="11 12">
    <name type="scientific">Sulfidibacter corallicola</name>
    <dbReference type="NCBI Taxonomy" id="2818388"/>
    <lineage>
        <taxon>Bacteria</taxon>
        <taxon>Pseudomonadati</taxon>
        <taxon>Acidobacteriota</taxon>
        <taxon>Holophagae</taxon>
        <taxon>Acanthopleuribacterales</taxon>
        <taxon>Acanthopleuribacteraceae</taxon>
        <taxon>Sulfidibacter</taxon>
    </lineage>
</organism>
<dbReference type="RefSeq" id="WP_237383776.1">
    <property type="nucleotide sequence ID" value="NZ_CP071793.1"/>
</dbReference>
<dbReference type="Gene3D" id="3.40.10.10">
    <property type="entry name" value="DNA Methylphosphotriester Repair Domain"/>
    <property type="match status" value="1"/>
</dbReference>
<dbReference type="EMBL" id="CP071793">
    <property type="protein sequence ID" value="QTD53673.1"/>
    <property type="molecule type" value="Genomic_DNA"/>
</dbReference>
<dbReference type="InterPro" id="IPR023170">
    <property type="entry name" value="HhH_base_excis_C"/>
</dbReference>
<evidence type="ECO:0000256" key="3">
    <source>
        <dbReference type="ARBA" id="ARBA00012000"/>
    </source>
</evidence>
<dbReference type="InterPro" id="IPR004026">
    <property type="entry name" value="Ada_DNA_repair_Zn-bd"/>
</dbReference>
<dbReference type="SMART" id="SM00478">
    <property type="entry name" value="ENDO3c"/>
    <property type="match status" value="1"/>
</dbReference>
<dbReference type="GO" id="GO:0032259">
    <property type="term" value="P:methylation"/>
    <property type="evidence" value="ECO:0007669"/>
    <property type="project" value="UniProtKB-KW"/>
</dbReference>
<dbReference type="SUPFAM" id="SSF48150">
    <property type="entry name" value="DNA-glycosylase"/>
    <property type="match status" value="1"/>
</dbReference>
<dbReference type="AlphaFoldDB" id="A0A8A4TW12"/>
<evidence type="ECO:0000256" key="4">
    <source>
        <dbReference type="ARBA" id="ARBA00022603"/>
    </source>
</evidence>
<dbReference type="Gene3D" id="1.10.340.30">
    <property type="entry name" value="Hypothetical protein, domain 2"/>
    <property type="match status" value="1"/>
</dbReference>
<dbReference type="InterPro" id="IPR035451">
    <property type="entry name" value="Ada-like_dom_sf"/>
</dbReference>
<dbReference type="GO" id="GO:0043916">
    <property type="term" value="F:DNA-7-methylguanine glycosylase activity"/>
    <property type="evidence" value="ECO:0007669"/>
    <property type="project" value="TreeGrafter"/>
</dbReference>
<evidence type="ECO:0000256" key="7">
    <source>
        <dbReference type="ARBA" id="ARBA00023159"/>
    </source>
</evidence>
<comment type="catalytic activity">
    <reaction evidence="1">
        <text>Hydrolysis of alkylated DNA, releasing 3-methyladenine, 3-methylguanine, 7-methylguanine and 7-methyladenine.</text>
        <dbReference type="EC" id="3.2.2.21"/>
    </reaction>
</comment>
<dbReference type="InterPro" id="IPR003265">
    <property type="entry name" value="HhH-GPD_domain"/>
</dbReference>
<keyword evidence="7" id="KW-0010">Activator</keyword>
<keyword evidence="8" id="KW-0804">Transcription</keyword>
<evidence type="ECO:0000256" key="1">
    <source>
        <dbReference type="ARBA" id="ARBA00000086"/>
    </source>
</evidence>
<dbReference type="Proteomes" id="UP000663929">
    <property type="component" value="Chromosome"/>
</dbReference>
<feature type="domain" description="HTH araC/xylS-type" evidence="10">
    <location>
        <begin position="86"/>
        <end position="184"/>
    </location>
</feature>
<dbReference type="GO" id="GO:0043565">
    <property type="term" value="F:sequence-specific DNA binding"/>
    <property type="evidence" value="ECO:0007669"/>
    <property type="project" value="InterPro"/>
</dbReference>
<keyword evidence="9" id="KW-0234">DNA repair</keyword>